<gene>
    <name evidence="1" type="ORF">ACFS29_14855</name>
</gene>
<dbReference type="EMBL" id="JBHUOS010000010">
    <property type="protein sequence ID" value="MFD2916931.1"/>
    <property type="molecule type" value="Genomic_DNA"/>
</dbReference>
<keyword evidence="2" id="KW-1185">Reference proteome</keyword>
<dbReference type="RefSeq" id="WP_262892941.1">
    <property type="nucleotide sequence ID" value="NZ_JADILU010000001.1"/>
</dbReference>
<organism evidence="1 2">
    <name type="scientific">Psychroserpens luteus</name>
    <dbReference type="NCBI Taxonomy" id="1434066"/>
    <lineage>
        <taxon>Bacteria</taxon>
        <taxon>Pseudomonadati</taxon>
        <taxon>Bacteroidota</taxon>
        <taxon>Flavobacteriia</taxon>
        <taxon>Flavobacteriales</taxon>
        <taxon>Flavobacteriaceae</taxon>
        <taxon>Psychroserpens</taxon>
    </lineage>
</organism>
<protein>
    <submittedName>
        <fullName evidence="1">Uncharacterized protein</fullName>
    </submittedName>
</protein>
<accession>A0ABW5ZWL3</accession>
<reference evidence="2" key="1">
    <citation type="journal article" date="2019" name="Int. J. Syst. Evol. Microbiol.">
        <title>The Global Catalogue of Microorganisms (GCM) 10K type strain sequencing project: providing services to taxonomists for standard genome sequencing and annotation.</title>
        <authorList>
            <consortium name="The Broad Institute Genomics Platform"/>
            <consortium name="The Broad Institute Genome Sequencing Center for Infectious Disease"/>
            <person name="Wu L."/>
            <person name="Ma J."/>
        </authorList>
    </citation>
    <scope>NUCLEOTIDE SEQUENCE [LARGE SCALE GENOMIC DNA]</scope>
    <source>
        <strain evidence="2">KCTC 32514</strain>
    </source>
</reference>
<comment type="caution">
    <text evidence="1">The sequence shown here is derived from an EMBL/GenBank/DDBJ whole genome shotgun (WGS) entry which is preliminary data.</text>
</comment>
<proteinExistence type="predicted"/>
<evidence type="ECO:0000313" key="2">
    <source>
        <dbReference type="Proteomes" id="UP001597548"/>
    </source>
</evidence>
<name>A0ABW5ZWL3_9FLAO</name>
<evidence type="ECO:0000313" key="1">
    <source>
        <dbReference type="EMBL" id="MFD2916931.1"/>
    </source>
</evidence>
<dbReference type="Proteomes" id="UP001597548">
    <property type="component" value="Unassembled WGS sequence"/>
</dbReference>
<sequence>MLHKKNAGLAMFKPKDNTFTNYLKLEYASGDTIESNCNEN</sequence>